<gene>
    <name evidence="1" type="ORF">J1N35_018609</name>
</gene>
<evidence type="ECO:0000313" key="2">
    <source>
        <dbReference type="Proteomes" id="UP000828251"/>
    </source>
</evidence>
<keyword evidence="2" id="KW-1185">Reference proteome</keyword>
<comment type="caution">
    <text evidence="1">The sequence shown here is derived from an EMBL/GenBank/DDBJ whole genome shotgun (WGS) entry which is preliminary data.</text>
</comment>
<protein>
    <submittedName>
        <fullName evidence="1">Uncharacterized protein</fullName>
    </submittedName>
</protein>
<sequence>MAKVSAETERVVSVPKFKRHKMSAVRDFPPGCGKVTASDFGLNKQISVDRSSQDK</sequence>
<proteinExistence type="predicted"/>
<reference evidence="1 2" key="1">
    <citation type="journal article" date="2021" name="Plant Biotechnol. J.">
        <title>Multi-omics assisted identification of the key and species-specific regulatory components of drought-tolerant mechanisms in Gossypium stocksii.</title>
        <authorList>
            <person name="Yu D."/>
            <person name="Ke L."/>
            <person name="Zhang D."/>
            <person name="Wu Y."/>
            <person name="Sun Y."/>
            <person name="Mei J."/>
            <person name="Sun J."/>
            <person name="Sun Y."/>
        </authorList>
    </citation>
    <scope>NUCLEOTIDE SEQUENCE [LARGE SCALE GENOMIC DNA]</scope>
    <source>
        <strain evidence="2">cv. E1</strain>
        <tissue evidence="1">Leaf</tissue>
    </source>
</reference>
<evidence type="ECO:0000313" key="1">
    <source>
        <dbReference type="EMBL" id="KAH1091352.1"/>
    </source>
</evidence>
<dbReference type="Proteomes" id="UP000828251">
    <property type="component" value="Unassembled WGS sequence"/>
</dbReference>
<dbReference type="AlphaFoldDB" id="A0A9D3VQ59"/>
<dbReference type="EMBL" id="JAIQCV010000006">
    <property type="protein sequence ID" value="KAH1091352.1"/>
    <property type="molecule type" value="Genomic_DNA"/>
</dbReference>
<accession>A0A9D3VQ59</accession>
<name>A0A9D3VQ59_9ROSI</name>
<organism evidence="1 2">
    <name type="scientific">Gossypium stocksii</name>
    <dbReference type="NCBI Taxonomy" id="47602"/>
    <lineage>
        <taxon>Eukaryota</taxon>
        <taxon>Viridiplantae</taxon>
        <taxon>Streptophyta</taxon>
        <taxon>Embryophyta</taxon>
        <taxon>Tracheophyta</taxon>
        <taxon>Spermatophyta</taxon>
        <taxon>Magnoliopsida</taxon>
        <taxon>eudicotyledons</taxon>
        <taxon>Gunneridae</taxon>
        <taxon>Pentapetalae</taxon>
        <taxon>rosids</taxon>
        <taxon>malvids</taxon>
        <taxon>Malvales</taxon>
        <taxon>Malvaceae</taxon>
        <taxon>Malvoideae</taxon>
        <taxon>Gossypium</taxon>
    </lineage>
</organism>